<sequence>MSKKTRRERNSSSAPSSEPALASSDLIRFAPAALLALLGFAYLIVYFQSPIPVFQGEPADRLTVLFTILGNFPLVLGPWADLLIDPVPFFTQRTPVFVLAAMIMLVATLVGRCLLSRIGLTGLLSRLETLVFAAALGLATVSLWTFVIGFVGLLHYPALIVLPLLGLAGWGGWDWYRERTPRSETEAAREPSPWIWIAAAAPIVLCTLLGGMMPPYEYDVLEYHLRLPTEWLTTGRIAVESYNAYSGLPMGAEMLALLPMTIWPSDQAWFYGALVGKTLISFYAPLTALAAYCAARRIAGSYAGQIAAIVVVGTPWIVLVAVYGLVDGVWAFYTVATIFAAIVWFQAQRSDDPAATIALPRLALLAGLMAGMATACKYPALPLLVMPLAVWIAVEGRRLNLKSAIAFTIGVTLLFAPWLIKNVVYTGNPVYPLAGSIFPDSIRTPEQVAQWRAAHAVPTDADGHSVTSALLINAIKKVAFASDWTNVALFPLAVTAIVLLGLAIWQPQRLPEEKEDRSIRDAIAWRLLLYAVTYFAIWWLFTHRYDRFLIPLAPVVALLAGYAAARISAAGWRAVCSSLAAVGLAICFLWINWRNSFLAPTFYFTDYQLLKEANAGPDPGLLAELVPADHKAIVEGKADVFYMQTPIDYHTCFDASPLVGLVGKSAAERKELLHARKVSHIYVSWSEIARFRSPGNYGFAEFVTPDFFAELVAQGVIRPAELPANPDENQPQQPWGEFYEVVP</sequence>
<feature type="domain" description="DUF8201" evidence="10">
    <location>
        <begin position="366"/>
        <end position="548"/>
    </location>
</feature>
<proteinExistence type="predicted"/>
<keyword evidence="6 9" id="KW-1133">Transmembrane helix</keyword>
<dbReference type="PANTHER" id="PTHR33908:SF11">
    <property type="entry name" value="MEMBRANE PROTEIN"/>
    <property type="match status" value="1"/>
</dbReference>
<feature type="transmembrane region" description="Helical" evidence="9">
    <location>
        <begin position="525"/>
        <end position="542"/>
    </location>
</feature>
<evidence type="ECO:0000256" key="1">
    <source>
        <dbReference type="ARBA" id="ARBA00004651"/>
    </source>
</evidence>
<evidence type="ECO:0000256" key="4">
    <source>
        <dbReference type="ARBA" id="ARBA00022679"/>
    </source>
</evidence>
<feature type="transmembrane region" description="Helical" evidence="9">
    <location>
        <begin position="354"/>
        <end position="372"/>
    </location>
</feature>
<evidence type="ECO:0000256" key="5">
    <source>
        <dbReference type="ARBA" id="ARBA00022692"/>
    </source>
</evidence>
<keyword evidence="12" id="KW-1185">Reference proteome</keyword>
<reference evidence="11 12" key="1">
    <citation type="submission" date="2019-02" db="EMBL/GenBank/DDBJ databases">
        <title>Deep-cultivation of Planctomycetes and their phenomic and genomic characterization uncovers novel biology.</title>
        <authorList>
            <person name="Wiegand S."/>
            <person name="Jogler M."/>
            <person name="Boedeker C."/>
            <person name="Pinto D."/>
            <person name="Vollmers J."/>
            <person name="Rivas-Marin E."/>
            <person name="Kohn T."/>
            <person name="Peeters S.H."/>
            <person name="Heuer A."/>
            <person name="Rast P."/>
            <person name="Oberbeckmann S."/>
            <person name="Bunk B."/>
            <person name="Jeske O."/>
            <person name="Meyerdierks A."/>
            <person name="Storesund J.E."/>
            <person name="Kallscheuer N."/>
            <person name="Luecker S."/>
            <person name="Lage O.M."/>
            <person name="Pohl T."/>
            <person name="Merkel B.J."/>
            <person name="Hornburger P."/>
            <person name="Mueller R.-W."/>
            <person name="Bruemmer F."/>
            <person name="Labrenz M."/>
            <person name="Spormann A.M."/>
            <person name="Op Den Camp H."/>
            <person name="Overmann J."/>
            <person name="Amann R."/>
            <person name="Jetten M.S.M."/>
            <person name="Mascher T."/>
            <person name="Medema M.H."/>
            <person name="Devos D.P."/>
            <person name="Kaster A.-K."/>
            <person name="Ovreas L."/>
            <person name="Rohde M."/>
            <person name="Galperin M.Y."/>
            <person name="Jogler C."/>
        </authorList>
    </citation>
    <scope>NUCLEOTIDE SEQUENCE [LARGE SCALE GENOMIC DNA]</scope>
    <source>
        <strain evidence="11 12">Enr8</strain>
    </source>
</reference>
<evidence type="ECO:0000256" key="6">
    <source>
        <dbReference type="ARBA" id="ARBA00022989"/>
    </source>
</evidence>
<feature type="transmembrane region" description="Helical" evidence="9">
    <location>
        <begin position="548"/>
        <end position="565"/>
    </location>
</feature>
<feature type="transmembrane region" description="Helical" evidence="9">
    <location>
        <begin position="487"/>
        <end position="505"/>
    </location>
</feature>
<dbReference type="EMBL" id="SJPF01000001">
    <property type="protein sequence ID" value="TWT39356.1"/>
    <property type="molecule type" value="Genomic_DNA"/>
</dbReference>
<evidence type="ECO:0000256" key="9">
    <source>
        <dbReference type="SAM" id="Phobius"/>
    </source>
</evidence>
<feature type="transmembrane region" description="Helical" evidence="9">
    <location>
        <begin position="127"/>
        <end position="147"/>
    </location>
</feature>
<dbReference type="RefSeq" id="WP_146429532.1">
    <property type="nucleotide sequence ID" value="NZ_SJPF01000001.1"/>
</dbReference>
<feature type="transmembrane region" description="Helical" evidence="9">
    <location>
        <begin position="268"/>
        <end position="294"/>
    </location>
</feature>
<evidence type="ECO:0000259" key="10">
    <source>
        <dbReference type="Pfam" id="PF26626"/>
    </source>
</evidence>
<feature type="transmembrane region" description="Helical" evidence="9">
    <location>
        <begin position="572"/>
        <end position="593"/>
    </location>
</feature>
<keyword evidence="5 9" id="KW-0812">Transmembrane</keyword>
<evidence type="ECO:0000313" key="11">
    <source>
        <dbReference type="EMBL" id="TWT39356.1"/>
    </source>
</evidence>
<evidence type="ECO:0000256" key="8">
    <source>
        <dbReference type="SAM" id="MobiDB-lite"/>
    </source>
</evidence>
<evidence type="ECO:0000256" key="7">
    <source>
        <dbReference type="ARBA" id="ARBA00023136"/>
    </source>
</evidence>
<feature type="region of interest" description="Disordered" evidence="8">
    <location>
        <begin position="722"/>
        <end position="743"/>
    </location>
</feature>
<feature type="transmembrane region" description="Helical" evidence="9">
    <location>
        <begin position="153"/>
        <end position="173"/>
    </location>
</feature>
<keyword evidence="3" id="KW-0328">Glycosyltransferase</keyword>
<accession>A0A5C5VL71</accession>
<feature type="transmembrane region" description="Helical" evidence="9">
    <location>
        <begin position="26"/>
        <end position="47"/>
    </location>
</feature>
<dbReference type="InterPro" id="IPR050297">
    <property type="entry name" value="LipidA_mod_glycosyltrf_83"/>
</dbReference>
<comment type="caution">
    <text evidence="11">The sequence shown here is derived from an EMBL/GenBank/DDBJ whole genome shotgun (WGS) entry which is preliminary data.</text>
</comment>
<evidence type="ECO:0000256" key="2">
    <source>
        <dbReference type="ARBA" id="ARBA00022475"/>
    </source>
</evidence>
<gene>
    <name evidence="11" type="ORF">Enr8_10550</name>
</gene>
<dbReference type="Pfam" id="PF26626">
    <property type="entry name" value="DUF8201"/>
    <property type="match status" value="1"/>
</dbReference>
<feature type="transmembrane region" description="Helical" evidence="9">
    <location>
        <begin position="96"/>
        <end position="115"/>
    </location>
</feature>
<evidence type="ECO:0000256" key="3">
    <source>
        <dbReference type="ARBA" id="ARBA00022676"/>
    </source>
</evidence>
<dbReference type="PANTHER" id="PTHR33908">
    <property type="entry name" value="MANNOSYLTRANSFERASE YKCB-RELATED"/>
    <property type="match status" value="1"/>
</dbReference>
<keyword evidence="2" id="KW-1003">Cell membrane</keyword>
<comment type="subcellular location">
    <subcellularLocation>
        <location evidence="1">Cell membrane</location>
        <topology evidence="1">Multi-pass membrane protein</topology>
    </subcellularLocation>
</comment>
<keyword evidence="7 9" id="KW-0472">Membrane</keyword>
<feature type="transmembrane region" description="Helical" evidence="9">
    <location>
        <begin position="401"/>
        <end position="420"/>
    </location>
</feature>
<feature type="transmembrane region" description="Helical" evidence="9">
    <location>
        <begin position="59"/>
        <end position="76"/>
    </location>
</feature>
<organism evidence="11 12">
    <name type="scientific">Blastopirellula retiformator</name>
    <dbReference type="NCBI Taxonomy" id="2527970"/>
    <lineage>
        <taxon>Bacteria</taxon>
        <taxon>Pseudomonadati</taxon>
        <taxon>Planctomycetota</taxon>
        <taxon>Planctomycetia</taxon>
        <taxon>Pirellulales</taxon>
        <taxon>Pirellulaceae</taxon>
        <taxon>Blastopirellula</taxon>
    </lineage>
</organism>
<feature type="transmembrane region" description="Helical" evidence="9">
    <location>
        <begin position="330"/>
        <end position="347"/>
    </location>
</feature>
<dbReference type="GO" id="GO:0005886">
    <property type="term" value="C:plasma membrane"/>
    <property type="evidence" value="ECO:0007669"/>
    <property type="project" value="UniProtKB-SubCell"/>
</dbReference>
<dbReference type="InterPro" id="IPR058514">
    <property type="entry name" value="DUF8201"/>
</dbReference>
<protein>
    <recommendedName>
        <fullName evidence="10">DUF8201 domain-containing protein</fullName>
    </recommendedName>
</protein>
<dbReference type="GO" id="GO:0016763">
    <property type="term" value="F:pentosyltransferase activity"/>
    <property type="evidence" value="ECO:0007669"/>
    <property type="project" value="TreeGrafter"/>
</dbReference>
<feature type="transmembrane region" description="Helical" evidence="9">
    <location>
        <begin position="194"/>
        <end position="213"/>
    </location>
</feature>
<evidence type="ECO:0000313" key="12">
    <source>
        <dbReference type="Proteomes" id="UP000318878"/>
    </source>
</evidence>
<keyword evidence="4" id="KW-0808">Transferase</keyword>
<dbReference type="AlphaFoldDB" id="A0A5C5VL71"/>
<dbReference type="GO" id="GO:0009103">
    <property type="term" value="P:lipopolysaccharide biosynthetic process"/>
    <property type="evidence" value="ECO:0007669"/>
    <property type="project" value="UniProtKB-ARBA"/>
</dbReference>
<name>A0A5C5VL71_9BACT</name>
<feature type="transmembrane region" description="Helical" evidence="9">
    <location>
        <begin position="306"/>
        <end position="324"/>
    </location>
</feature>
<dbReference type="Proteomes" id="UP000318878">
    <property type="component" value="Unassembled WGS sequence"/>
</dbReference>
<dbReference type="OrthoDB" id="9785476at2"/>